<proteinExistence type="predicted"/>
<reference evidence="2" key="1">
    <citation type="journal article" date="2022" name="New Phytol.">
        <title>Phylogenomic structure and speciation in an emerging model: the Sphagnum magellanicum complex (Bryophyta).</title>
        <authorList>
            <person name="Shaw A.J."/>
            <person name="Piatkowski B."/>
            <person name="Duffy A.M."/>
            <person name="Aguero B."/>
            <person name="Imwattana K."/>
            <person name="Nieto-Lugilde M."/>
            <person name="Healey A."/>
            <person name="Weston D.J."/>
            <person name="Patel M.N."/>
            <person name="Schmutz J."/>
            <person name="Grimwood J."/>
            <person name="Yavitt J.B."/>
            <person name="Hassel K."/>
            <person name="Stenoien H.K."/>
            <person name="Flatberg K.I."/>
            <person name="Bickford C.P."/>
            <person name="Hicks K.A."/>
        </authorList>
    </citation>
    <scope>NUCLEOTIDE SEQUENCE [LARGE SCALE GENOMIC DNA]</scope>
</reference>
<name>A0ACB8HPU2_9BRYO</name>
<dbReference type="Proteomes" id="UP000828922">
    <property type="component" value="Linkage Group LG07"/>
</dbReference>
<gene>
    <name evidence="1" type="ORF">CY35_07G125600</name>
</gene>
<evidence type="ECO:0000313" key="2">
    <source>
        <dbReference type="Proteomes" id="UP000828922"/>
    </source>
</evidence>
<evidence type="ECO:0000313" key="1">
    <source>
        <dbReference type="EMBL" id="KAH9558206.1"/>
    </source>
</evidence>
<protein>
    <submittedName>
        <fullName evidence="1">Uncharacterized protein</fullName>
    </submittedName>
</protein>
<accession>A0ACB8HPU2</accession>
<sequence length="479" mass="51448">MMAGMEVDDGPARVGSKRNYQRSGNTGSRSHSQQICRYWQEGRCLKGDECQWLHPGNAGTTGRGASLGNGRRTINVIDNRSENRGGWGSAGGGSGGGGFSTGSSQGRSRNVSARWGRPRNAISRPGQRDRGHSDASTGPQRSTKAKPCNFWLKGNCNRGDDCIYLHAHTTALDVEMMTQLIGHEKAIRAIEMPQGASQLYTGSQDESVRVWDCTTGQCANVVQMGGDVGALLSAPGWLFIGLPNEVQTWNMQTSAQQSLSGPKGQVHALAVSEDGLLFAGTQDGTILEWKFNAINNSFEPAASLSGHSGPVITLLFIGNRLYSGSMDKSIRIWDVVHGLCIQTLEGHSDVVMDLLCWEQFLLSCSLDGTIRVWAANAAGQLETTFTHPEDEGQAEPRNGALKMCGCNDGAGKPVLLVSYNDNIVRLYDLPTFSERGQLFSREEVRALQVGPGGLVFSGDSRGTVKVWRWTGVQLAAGGG</sequence>
<organism evidence="1 2">
    <name type="scientific">Sphagnum magellanicum</name>
    <dbReference type="NCBI Taxonomy" id="128215"/>
    <lineage>
        <taxon>Eukaryota</taxon>
        <taxon>Viridiplantae</taxon>
        <taxon>Streptophyta</taxon>
        <taxon>Embryophyta</taxon>
        <taxon>Bryophyta</taxon>
        <taxon>Sphagnophytina</taxon>
        <taxon>Sphagnopsida</taxon>
        <taxon>Sphagnales</taxon>
        <taxon>Sphagnaceae</taxon>
        <taxon>Sphagnum</taxon>
    </lineage>
</organism>
<dbReference type="EMBL" id="CM038913">
    <property type="protein sequence ID" value="KAH9558206.1"/>
    <property type="molecule type" value="Genomic_DNA"/>
</dbReference>
<comment type="caution">
    <text evidence="1">The sequence shown here is derived from an EMBL/GenBank/DDBJ whole genome shotgun (WGS) entry which is preliminary data.</text>
</comment>
<keyword evidence="2" id="KW-1185">Reference proteome</keyword>